<dbReference type="PANTHER" id="PTHR45703:SF37">
    <property type="entry name" value="DYNEINS HEAVY CHAIN"/>
    <property type="match status" value="1"/>
</dbReference>
<protein>
    <recommendedName>
        <fullName evidence="4">AAA+ ATPase domain-containing protein</fullName>
    </recommendedName>
</protein>
<feature type="region of interest" description="Disordered" evidence="1">
    <location>
        <begin position="1142"/>
        <end position="1173"/>
    </location>
</feature>
<dbReference type="Proteomes" id="UP001281761">
    <property type="component" value="Unassembled WGS sequence"/>
</dbReference>
<dbReference type="EMBL" id="JARBJD010000006">
    <property type="protein sequence ID" value="KAK2963507.1"/>
    <property type="molecule type" value="Genomic_DNA"/>
</dbReference>
<sequence>MSGYQYSSLLASRTTTFIKTYQQATKQSNAYVVSLVQQIAMESRPFSLMAVDRFIRPILSTSFKHKNKFIDPLLEWLNVDDTIDSLLKSLKTDSHKTSDITTILSQIPTSDYAFLEYSVKKEKLLFIFEALSISLALGQFLRHSFFPGDPLIATTVFRQLFPEFTQEVVDMIFKYSDSLNLSGLPKSLQDVEKELSTSQYPEVSQYNKTLINTVTQLAVSGITFSQDLATAFLSDGSVGRDNATNRLITAYSVLLPPKTTRYQKFAITSRTALQNDYTDGADDESTNALSLARTRFDRTSSTSIPQSVIFGRSSYLTLPSPGQDSLNEIPQFVSISNLRDGTDIGKLRQEMDTNEMFAMESADLYEGLKMTSQTTQLPMFENLASSLPAKEEQVAGLVSCVMELHKMLRDPIWSAPVENHSFKQATPVALVGPPQSGKSSVINMLAVAQTQLGIPTQVVRINASSRTISQLLGSFGKEAQFSEEEEILQEILSHELQFVNQDGQTNLELTDPPNVNVNSHTLSSTDRWDDGIIPNLAKESSFTQMKHSHLSSSEEIFIVIDLGSPPLYQVSSTCDEASSSTRGHNGRPPIAELSANAPDPSTGWINKLGSLLRRSSRFQMHLRTDYLRGLTKHSREKRTNLEKTGVLVKNPYETEGATKNDIIELLLADYHHKMNNLSNPIKRFRKKLRGPFPTLSFFQTTKKQNVTDKQHSRFRQRNVEHTMKNLSKLNSLFTTHRKKTGNHQLRLSHQEDAIRRRFQHMTKRMQLTSDQLTVVDEVMNTLGRKGGTPRQEWTVHSDSSIMNEYNESLFRSNCLRLPNQLTIRFKPNIRILFETVSMDHIPVDFAANLSVLRIPGSLFSQPSTSLFLKEVPFFSPSASVVFEHIYTELVTNFITYNSFVTENWMKDPVLSNIYRHMINATGVLTTRLQDAGMFVRQYFNNKDDSSSDSSTTPRTARTSTASFNRMFGRNSAFFENVASTFLNNTLALYKAHMKYLLPVVLMGIFRQYQSILASTGVHRNNHTHQQVKRSSKPRAHMWKLPIDPPVVESSDSMRILLDINPNPSTLHEIRTHHHPAVQSDLAEVRRKMNNQETDRETLADYIVNLSTGVWERATLGGVEKFDRPIKQSSHTVTMTHLVPLSRTMPESSSHYNSQTSLKSPRTPRSTDKLTTRHFDSFPLGNEITFQHTHELYNQSNHPTIICMENMEPLQRLSKSLVKAPHTIPNSYEPEVTFVCPISPYLSTMTLSDIVTHIHQTIHLTSTASSDSDDRTPRDDSISSDMFARQRRSMRAKIKPINSRLTNATIVFPFFPPYSLHTLDFVHSIFSDGLVSGTASVSNVQRDGLHISFVSHVAFALWLPPRYLKMGALTSIPVRTLVPELETLDSYFFGILTELGVRRTLPGAKTRFNLPLKSRPSLMNLMTSLSVFFSPKEMETLRPALGIHPSIGPESKQIFQEDQTDEKLAVESILARIPFMTLIICRLLSATVNDLDPDSFRVKKQLLALFPEVTSFPLQGSHPMKVLQVLANAIDEDHSIIKSPSFLVVEWMRAWEETLLDRLPLIRRLTLVVILAYFGNLLLTQSSLNLDTFSEVLDFLPIPNAHMISDAFRLARTRSIIDDLGQNAYSKTKLLSILLNKATDPHPNNLNYSVMSTAATVATKIKKSNVAVLTFPHFVISTFVEQVSNSVSYPIYPLRIGRSKPQFLANIREMILAVINSPKPMIITFEVNSTLALTPVVDPVDLRRPSKDTDDGLGDLLSFTKPNMFLSTRHRVGSETRTDFDLDHPQNPVITSDSSPDVLTPLDVSTYLYILAESNVSLLYFFTNEQMHQILMDISSSGNKDALHESYLNEQFRKKHRFLFFLTHYSSMQGKTADFSITEQQLAQEQERVETGNMFLRESLASETSKTMRKQNSLDQYPGLQMFGWFLTSFEVALLETFTAAEHRNSLIASITLGKIRGIRIAESRAQTRLRSSILYSRDHYAEMVATKTVLNMLDDPKRKNVGKSLALLYAIDDDIFPPSNGLPHLHTRCPSIRDVHVLPTPPPPRLPDSVRWVSTLCLTPQRIRIGRLSSKGWGSKSKLRDVSPLSRYKTSTYQPQRRLTSQLTEPRYREHSTELFMETVNDTDSDRFEQPTPSNTIKKQFRAKTKTPNDSPPLHRLSKGRRPSVNMQRRQSIVSTSVQRTQPKKRNRINYLQQNKPSPPSSNNKTSGIFDENSNQIRNPPLPKTRSHTAETPLISHHKRIIVRPPNTQHVVESPRAVTQHSRHLILQQISSTALMAFLSCEKPKLSFISETVDTNNTSMQLLALEKSFMSFGKAANTIALNSSQKNNEDEDTLYLSCISGLYYVVRNNYQYFSHIGAHSSWMTFRMAVISPTFLAVMSHAVVDICSTRMVGLEARRRKLLAFHSTLFDILKRSLPPKDLLYHVVTHHFSAHCPTQLTDLIEKAKQTMMNLKMKRDSLNMLKQNIKRLAVRCREHYRKMDAAFTRDKSVTVEETQQRLSILKLRDLAFLKRNVNPPVSIRYLIDILFIILRKPLTPTAITYVIPSSLPLPPSQPASSLTPRTMASEIDFVEMCLTEDEKLERLTRGLPTTPKYFKSPITTASYHAEPFATPIPSPRTEKSAKVPILRCSMIQAKKLLFTSRFLDEIVSFDPHCISDEQIELIQPFIDLHIDDVPKDKPEITKLLPLFDFVDSILSHHRIRKSLIPHKQLSEAGIEAELTNSLAELSRLIADVDNERVRLLALLLQIQSIFPFRLIDRHITKPKLSPEQIKLVEKLISQTIHELEIDEHNIINCRGDSTLAGAFITFNGCVPLSEWDLVVEKWQRCLIICDIPFSGAYELRKALKQDLDANPESQEKYLSLLLNKSNNSNILQSPPPPDYRCLSISVTGNIENDEYSHSIAKDSLPSRLIPTWNVLHGPASFYDGQASGMRINMPSLFFIPLLELATAGQPVVILDSFGFGEHALLAYFRTRRHVTHVHILDTDFFSHAIDALVNGLPLIVNYISICECVAQPRLQNLIDCLDTLCLCSQTAPVRPVVLFGQEVTVNAGFRLFIIIKDETALLPSQNPCLFDTMIPSQCRMINMAAISMESCFKSCLENIAIKPVLMSDMTTRRQASYGRISLHIKTLLRAKDEMMEHHDVSSRTGIERFFHNMTRLQSIVTNCSTDLQREIDLIADRSVHSQVIDTLVSRIHSAIIALRCISNIAGMTQIERHDISSLIREPYIQYGVPTVQQIENFFYESIRRAISIFEIRKQSKISRSHVSNTFNAHLGSNQQFSENEDQLEIDFATGLIRLRIPRPLGKPVQRNYSENDKELQKISESLLRGFIFRIIAQMRSSLPKHAGSVRTQNITFPFLFIMTVQNQSKSLFDTLPVFTQKQLADSRLLHGDTAGSGNQPQILRSKSFRKENPLRYGKLQLDLSLFTAHPMNPAKQVKVTIPQALIDRWKLFMTTEKISTTPIMIRCDPLDRSSSIQNMTRGNLESEGFACLNEGLVQNKFVILQTDQPKSILPARIVPTSSIVISGVEQSTNSNVLTTAIGSSLTLLKTEFDSSLVTAVQTVISWITPDIEKRVDRDALLSVLLFGTSLIWGLLINRLKIAWHMQTTLTQSSDVISPDLEPNHALAQPHTLFSQPFFLRIVEWILNYVDFYQTKVPDFQAKINDVYIARKDMKELLATSPAREQITTFFTEGCRTLVKFFWTETDLPSQEAYSVQFLVERIFVPNILLPNHNFFSLLNTSVTQILPLVLPLPIRRCFTRKKAIAYLSALRVAPPPAMFQSTIGSVQVGLHSLAKIMLKTVEILVPTDSETVDNRTELESLHRETFHQSLTSFFSHLPPQLPISELWTARLGHSCDRANFFADLIFDEMFLFNQIIQTLISSLACFSLAYTSANPLTSLSLASSNTVVSPFTTRSRKELPSFFLAMTSIPYHVSHRFRDVVLWLKLLHKFLTGVIRPGSKHPSLFPLSLLISPSSFLVSQLIELDDSKPSTQHSPVVLSLEQTNRLSFTFVCRDPFSFTPGESFQTVENGVIGSYVIGITMNGFARDFANGRFVETQPGAIPSPTVTQFPVIRVTRHMIDRNLAADFSNSQYHRNEWAQSQVERYIDLSSISPFASPNNLISTQFFRLLSTKIRAARTHTSKDKHSPQYTPSEFISAHSDTVAPSALIPLGQDVAARKMHLVPLFSSAAKRSVLAEVNIENEDFAEWERKGCYLFLDFNPDFSHALQARILPV</sequence>
<gene>
    <name evidence="2" type="ORF">BLNAU_1550</name>
</gene>
<evidence type="ECO:0000256" key="1">
    <source>
        <dbReference type="SAM" id="MobiDB-lite"/>
    </source>
</evidence>
<accession>A0ABQ9YIE0</accession>
<feature type="region of interest" description="Disordered" evidence="1">
    <location>
        <begin position="2086"/>
        <end position="2232"/>
    </location>
</feature>
<evidence type="ECO:0000313" key="3">
    <source>
        <dbReference type="Proteomes" id="UP001281761"/>
    </source>
</evidence>
<evidence type="ECO:0000313" key="2">
    <source>
        <dbReference type="EMBL" id="KAK2963507.1"/>
    </source>
</evidence>
<feature type="compositionally biased region" description="Polar residues" evidence="1">
    <location>
        <begin position="1144"/>
        <end position="1163"/>
    </location>
</feature>
<keyword evidence="3" id="KW-1185">Reference proteome</keyword>
<feature type="compositionally biased region" description="Polar residues" evidence="1">
    <location>
        <begin position="2165"/>
        <end position="2181"/>
    </location>
</feature>
<organism evidence="2 3">
    <name type="scientific">Blattamonas nauphoetae</name>
    <dbReference type="NCBI Taxonomy" id="2049346"/>
    <lineage>
        <taxon>Eukaryota</taxon>
        <taxon>Metamonada</taxon>
        <taxon>Preaxostyla</taxon>
        <taxon>Oxymonadida</taxon>
        <taxon>Blattamonas</taxon>
    </lineage>
</organism>
<dbReference type="InterPro" id="IPR026983">
    <property type="entry name" value="DHC"/>
</dbReference>
<feature type="compositionally biased region" description="Polar residues" evidence="1">
    <location>
        <begin position="571"/>
        <end position="583"/>
    </location>
</feature>
<feature type="region of interest" description="Disordered" evidence="1">
    <location>
        <begin position="1260"/>
        <end position="1281"/>
    </location>
</feature>
<dbReference type="Gene3D" id="1.20.920.20">
    <property type="match status" value="1"/>
</dbReference>
<feature type="compositionally biased region" description="Polar residues" evidence="1">
    <location>
        <begin position="2088"/>
        <end position="2104"/>
    </location>
</feature>
<name>A0ABQ9YIE0_9EUKA</name>
<reference evidence="2 3" key="1">
    <citation type="journal article" date="2022" name="bioRxiv">
        <title>Genomics of Preaxostyla Flagellates Illuminates Evolutionary Transitions and the Path Towards Mitochondrial Loss.</title>
        <authorList>
            <person name="Novak L.V.F."/>
            <person name="Treitli S.C."/>
            <person name="Pyrih J."/>
            <person name="Halakuc P."/>
            <person name="Pipaliya S.V."/>
            <person name="Vacek V."/>
            <person name="Brzon O."/>
            <person name="Soukal P."/>
            <person name="Eme L."/>
            <person name="Dacks J.B."/>
            <person name="Karnkowska A."/>
            <person name="Elias M."/>
            <person name="Hampl V."/>
        </authorList>
    </citation>
    <scope>NUCLEOTIDE SEQUENCE [LARGE SCALE GENOMIC DNA]</scope>
    <source>
        <strain evidence="2">NAU3</strain>
        <tissue evidence="2">Gut</tissue>
    </source>
</reference>
<comment type="caution">
    <text evidence="2">The sequence shown here is derived from an EMBL/GenBank/DDBJ whole genome shotgun (WGS) entry which is preliminary data.</text>
</comment>
<evidence type="ECO:0008006" key="4">
    <source>
        <dbReference type="Google" id="ProtNLM"/>
    </source>
</evidence>
<dbReference type="Gene3D" id="3.40.50.300">
    <property type="entry name" value="P-loop containing nucleotide triphosphate hydrolases"/>
    <property type="match status" value="1"/>
</dbReference>
<feature type="compositionally biased region" description="Basic and acidic residues" evidence="1">
    <location>
        <begin position="1164"/>
        <end position="1173"/>
    </location>
</feature>
<feature type="compositionally biased region" description="Basic and acidic residues" evidence="1">
    <location>
        <begin position="1267"/>
        <end position="1276"/>
    </location>
</feature>
<feature type="region of interest" description="Disordered" evidence="1">
    <location>
        <begin position="571"/>
        <end position="595"/>
    </location>
</feature>
<dbReference type="InterPro" id="IPR027417">
    <property type="entry name" value="P-loop_NTPase"/>
</dbReference>
<dbReference type="PANTHER" id="PTHR45703">
    <property type="entry name" value="DYNEIN HEAVY CHAIN"/>
    <property type="match status" value="1"/>
</dbReference>
<proteinExistence type="predicted"/>